<dbReference type="GeneID" id="79993501"/>
<dbReference type="Proteomes" id="UP000257730">
    <property type="component" value="Segment"/>
</dbReference>
<dbReference type="KEGG" id="vg:79993501"/>
<keyword evidence="1" id="KW-0472">Membrane</keyword>
<evidence type="ECO:0000313" key="3">
    <source>
        <dbReference type="Proteomes" id="UP000257730"/>
    </source>
</evidence>
<proteinExistence type="predicted"/>
<sequence length="255" mass="28677">MSAGKAIVLIAGGAAIGSGVTVLVLKKKYAAKAEAEIASVREAYLKRLNEMEAEFDQERKDEGKPPVAPVEMHPEEIEVPMERVVPTNEQLRKAYHKIPRTTQPNPETVEGLSEVNETLGYTGKEDPVNEQPKPYQYLEADNGINTPYVIPVQAYMDDESMFTQLTLTYYAGDKTLVIEDSDEVVEDIDQTVGFENLTKFGEESGNDDTVYIRNEKREIEYEVLRDPGKYSHNVQGIDTWDDSAEPKKPIRKFVT</sequence>
<dbReference type="RefSeq" id="YP_010750152.1">
    <property type="nucleotide sequence ID" value="NC_073330.1"/>
</dbReference>
<keyword evidence="1" id="KW-1133">Transmembrane helix</keyword>
<evidence type="ECO:0000313" key="2">
    <source>
        <dbReference type="EMBL" id="AXH46715.1"/>
    </source>
</evidence>
<keyword evidence="3" id="KW-1185">Reference proteome</keyword>
<name>A0A345KUL3_9CAUD</name>
<protein>
    <submittedName>
        <fullName evidence="2">Uncharacterized protein</fullName>
    </submittedName>
</protein>
<feature type="transmembrane region" description="Helical" evidence="1">
    <location>
        <begin position="6"/>
        <end position="25"/>
    </location>
</feature>
<keyword evidence="1" id="KW-0812">Transmembrane</keyword>
<organism evidence="2 3">
    <name type="scientific">Arthrobacter phage Synepsis</name>
    <dbReference type="NCBI Taxonomy" id="2250389"/>
    <lineage>
        <taxon>Viruses</taxon>
        <taxon>Duplodnaviria</taxon>
        <taxon>Heunggongvirae</taxon>
        <taxon>Uroviricota</taxon>
        <taxon>Caudoviricetes</taxon>
        <taxon>Gordonvirus</taxon>
        <taxon>Gordonvirus synepsis</taxon>
    </lineage>
</organism>
<reference evidence="2 3" key="1">
    <citation type="submission" date="2018-06" db="EMBL/GenBank/DDBJ databases">
        <authorList>
            <person name="Carpenter C.J."/>
            <person name="Mulvenna A.L."/>
            <person name="Najjar D.S."/>
            <person name="Ball S.L."/>
            <person name="Breitenberger C.A."/>
            <person name="Daniels C.J."/>
            <person name="Garlena R.A."/>
            <person name="Russell D.A."/>
            <person name="Pope W.H."/>
            <person name="Jacobs-Sera D."/>
            <person name="Hatfull G.F."/>
        </authorList>
    </citation>
    <scope>NUCLEOTIDE SEQUENCE [LARGE SCALE GENOMIC DNA]</scope>
</reference>
<evidence type="ECO:0000256" key="1">
    <source>
        <dbReference type="SAM" id="Phobius"/>
    </source>
</evidence>
<gene>
    <name evidence="2" type="primary">53</name>
    <name evidence="2" type="ORF">SEA_SYNEPSIS_53</name>
</gene>
<dbReference type="EMBL" id="MH479926">
    <property type="protein sequence ID" value="AXH46715.1"/>
    <property type="molecule type" value="Genomic_DNA"/>
</dbReference>
<accession>A0A345KUL3</accession>